<dbReference type="InterPro" id="IPR050204">
    <property type="entry name" value="AraC_XylS_family_regulators"/>
</dbReference>
<evidence type="ECO:0000313" key="5">
    <source>
        <dbReference type="EMBL" id="TPE42436.1"/>
    </source>
</evidence>
<name>A0A501WA34_9BACT</name>
<dbReference type="Pfam" id="PF12833">
    <property type="entry name" value="HTH_18"/>
    <property type="match status" value="1"/>
</dbReference>
<reference evidence="5 6" key="1">
    <citation type="submission" date="2019-06" db="EMBL/GenBank/DDBJ databases">
        <title>A novel bacterium of genus Pontibacter, isolated from marine sediment.</title>
        <authorList>
            <person name="Huang H."/>
            <person name="Mo K."/>
            <person name="Hu Y."/>
        </authorList>
    </citation>
    <scope>NUCLEOTIDE SEQUENCE [LARGE SCALE GENOMIC DNA]</scope>
    <source>
        <strain evidence="5 6">HB172049</strain>
    </source>
</reference>
<accession>A0A501WA34</accession>
<dbReference type="EMBL" id="VFRQ01000013">
    <property type="protein sequence ID" value="TPE42436.1"/>
    <property type="molecule type" value="Genomic_DNA"/>
</dbReference>
<dbReference type="GO" id="GO:0043565">
    <property type="term" value="F:sequence-specific DNA binding"/>
    <property type="evidence" value="ECO:0007669"/>
    <property type="project" value="InterPro"/>
</dbReference>
<keyword evidence="3" id="KW-0804">Transcription</keyword>
<keyword evidence="1" id="KW-0805">Transcription regulation</keyword>
<evidence type="ECO:0000313" key="6">
    <source>
        <dbReference type="Proteomes" id="UP000316727"/>
    </source>
</evidence>
<dbReference type="SMART" id="SM00342">
    <property type="entry name" value="HTH_ARAC"/>
    <property type="match status" value="1"/>
</dbReference>
<dbReference type="InterPro" id="IPR009057">
    <property type="entry name" value="Homeodomain-like_sf"/>
</dbReference>
<dbReference type="InterPro" id="IPR037923">
    <property type="entry name" value="HTH-like"/>
</dbReference>
<keyword evidence="2" id="KW-0238">DNA-binding</keyword>
<keyword evidence="6" id="KW-1185">Reference proteome</keyword>
<dbReference type="SUPFAM" id="SSF51215">
    <property type="entry name" value="Regulatory protein AraC"/>
    <property type="match status" value="1"/>
</dbReference>
<sequence length="318" mass="35858">MKHSMNPTPANSAASAGAYACSCEVVHVNNSTYRSYKGRKSENRIMTARLSSLEDVIKPRGLGLKYVAEGQETYWVQGKRHSLRKGHFLLVNDTVGSFDVQIGDTPTHSVCIDMDVTLVNEQLRELLRPDELDDGDHCSRFLFTSDLLVHGAPASMPLQQGLHRVMLSSRGQVGAQPGVELLYEIAALLVRENQGYIQSYYNLQTAKRSTRQELYRRLLKGKEVLDSNLEADISMQQVAKECCLSESRFFRLFRQCFGESPYHYLLGRRVDYSVQLKQKGHTWADIATLLNFTDLAAFSNCFKKIKGVPPSKAPELFQ</sequence>
<dbReference type="OrthoDB" id="642439at2"/>
<dbReference type="SUPFAM" id="SSF46689">
    <property type="entry name" value="Homeodomain-like"/>
    <property type="match status" value="2"/>
</dbReference>
<feature type="domain" description="HTH araC/xylS-type" evidence="4">
    <location>
        <begin position="219"/>
        <end position="316"/>
    </location>
</feature>
<dbReference type="PROSITE" id="PS01124">
    <property type="entry name" value="HTH_ARAC_FAMILY_2"/>
    <property type="match status" value="1"/>
</dbReference>
<gene>
    <name evidence="5" type="ORF">FJM65_18420</name>
</gene>
<proteinExistence type="predicted"/>
<dbReference type="Gene3D" id="1.10.10.60">
    <property type="entry name" value="Homeodomain-like"/>
    <property type="match status" value="1"/>
</dbReference>
<protein>
    <submittedName>
        <fullName evidence="5">Helix-turn-helix transcriptional regulator</fullName>
    </submittedName>
</protein>
<dbReference type="InterPro" id="IPR018060">
    <property type="entry name" value="HTH_AraC"/>
</dbReference>
<evidence type="ECO:0000259" key="4">
    <source>
        <dbReference type="PROSITE" id="PS01124"/>
    </source>
</evidence>
<dbReference type="GO" id="GO:0003700">
    <property type="term" value="F:DNA-binding transcription factor activity"/>
    <property type="evidence" value="ECO:0007669"/>
    <property type="project" value="InterPro"/>
</dbReference>
<evidence type="ECO:0000256" key="2">
    <source>
        <dbReference type="ARBA" id="ARBA00023125"/>
    </source>
</evidence>
<dbReference type="PANTHER" id="PTHR46796">
    <property type="entry name" value="HTH-TYPE TRANSCRIPTIONAL ACTIVATOR RHAS-RELATED"/>
    <property type="match status" value="1"/>
</dbReference>
<evidence type="ECO:0000256" key="1">
    <source>
        <dbReference type="ARBA" id="ARBA00023015"/>
    </source>
</evidence>
<comment type="caution">
    <text evidence="5">The sequence shown here is derived from an EMBL/GenBank/DDBJ whole genome shotgun (WGS) entry which is preliminary data.</text>
</comment>
<organism evidence="5 6">
    <name type="scientific">Pontibacter mangrovi</name>
    <dbReference type="NCBI Taxonomy" id="2589816"/>
    <lineage>
        <taxon>Bacteria</taxon>
        <taxon>Pseudomonadati</taxon>
        <taxon>Bacteroidota</taxon>
        <taxon>Cytophagia</taxon>
        <taxon>Cytophagales</taxon>
        <taxon>Hymenobacteraceae</taxon>
        <taxon>Pontibacter</taxon>
    </lineage>
</organism>
<dbReference type="AlphaFoldDB" id="A0A501WA34"/>
<evidence type="ECO:0000256" key="3">
    <source>
        <dbReference type="ARBA" id="ARBA00023163"/>
    </source>
</evidence>
<dbReference type="PROSITE" id="PS51257">
    <property type="entry name" value="PROKAR_LIPOPROTEIN"/>
    <property type="match status" value="1"/>
</dbReference>
<dbReference type="Proteomes" id="UP000316727">
    <property type="component" value="Unassembled WGS sequence"/>
</dbReference>